<dbReference type="Proteomes" id="UP000799753">
    <property type="component" value="Unassembled WGS sequence"/>
</dbReference>
<feature type="region of interest" description="Disordered" evidence="1">
    <location>
        <begin position="59"/>
        <end position="81"/>
    </location>
</feature>
<feature type="compositionally biased region" description="Low complexity" evidence="1">
    <location>
        <begin position="179"/>
        <end position="195"/>
    </location>
</feature>
<dbReference type="Gene3D" id="3.30.160.60">
    <property type="entry name" value="Classic Zinc Finger"/>
    <property type="match status" value="1"/>
</dbReference>
<keyword evidence="3" id="KW-1185">Reference proteome</keyword>
<dbReference type="AlphaFoldDB" id="A0A6A6S401"/>
<gene>
    <name evidence="2" type="ORF">P280DRAFT_286812</name>
</gene>
<organism evidence="2 3">
    <name type="scientific">Massarina eburnea CBS 473.64</name>
    <dbReference type="NCBI Taxonomy" id="1395130"/>
    <lineage>
        <taxon>Eukaryota</taxon>
        <taxon>Fungi</taxon>
        <taxon>Dikarya</taxon>
        <taxon>Ascomycota</taxon>
        <taxon>Pezizomycotina</taxon>
        <taxon>Dothideomycetes</taxon>
        <taxon>Pleosporomycetidae</taxon>
        <taxon>Pleosporales</taxon>
        <taxon>Massarineae</taxon>
        <taxon>Massarinaceae</taxon>
        <taxon>Massarina</taxon>
    </lineage>
</organism>
<feature type="region of interest" description="Disordered" evidence="1">
    <location>
        <begin position="368"/>
        <end position="406"/>
    </location>
</feature>
<name>A0A6A6S401_9PLEO</name>
<accession>A0A6A6S401</accession>
<reference evidence="2" key="1">
    <citation type="journal article" date="2020" name="Stud. Mycol.">
        <title>101 Dothideomycetes genomes: a test case for predicting lifestyles and emergence of pathogens.</title>
        <authorList>
            <person name="Haridas S."/>
            <person name="Albert R."/>
            <person name="Binder M."/>
            <person name="Bloem J."/>
            <person name="Labutti K."/>
            <person name="Salamov A."/>
            <person name="Andreopoulos B."/>
            <person name="Baker S."/>
            <person name="Barry K."/>
            <person name="Bills G."/>
            <person name="Bluhm B."/>
            <person name="Cannon C."/>
            <person name="Castanera R."/>
            <person name="Culley D."/>
            <person name="Daum C."/>
            <person name="Ezra D."/>
            <person name="Gonzalez J."/>
            <person name="Henrissat B."/>
            <person name="Kuo A."/>
            <person name="Liang C."/>
            <person name="Lipzen A."/>
            <person name="Lutzoni F."/>
            <person name="Magnuson J."/>
            <person name="Mondo S."/>
            <person name="Nolan M."/>
            <person name="Ohm R."/>
            <person name="Pangilinan J."/>
            <person name="Park H.-J."/>
            <person name="Ramirez L."/>
            <person name="Alfaro M."/>
            <person name="Sun H."/>
            <person name="Tritt A."/>
            <person name="Yoshinaga Y."/>
            <person name="Zwiers L.-H."/>
            <person name="Turgeon B."/>
            <person name="Goodwin S."/>
            <person name="Spatafora J."/>
            <person name="Crous P."/>
            <person name="Grigoriev I."/>
        </authorList>
    </citation>
    <scope>NUCLEOTIDE SEQUENCE</scope>
    <source>
        <strain evidence="2">CBS 473.64</strain>
    </source>
</reference>
<feature type="compositionally biased region" description="Basic and acidic residues" evidence="1">
    <location>
        <begin position="196"/>
        <end position="205"/>
    </location>
</feature>
<dbReference type="OrthoDB" id="4738706at2759"/>
<sequence length="440" mass="49432">MMREVTEEHSRVYIRSEVLTDEPISNAEWNSKVPSFDVSSLVPETFDSWAVPTSKYQRSFGIPPTSRPTSNEGKTERALQDASKYMDATTNRFRLPTPTPPQNASLRKYRLSRSPLDSLQEEFKRYGSLETKGTLAICPEDGSEDKDDASLDTLDWSFIQKKFELPEHPKISDCPSLATGSTISSRNSSTRSTKSGKGEGSEQPEKGVCPIPECGRMMRDLAAHLLTHQAERPEKCPVDTCEYHTKGFARTYDKVRHTLKHFKGKFICDFCPTSGSVSERTFLRCDIFLRHLVSAHGVQQTPPARREELYHTGVIKQPRRRLGNQTVATCTLCSEPFDVQGFYEHLRGCVLRQVTRSYPTLQSFARVTPTDQQDESKGSLPDNSTVAPTDDITSVPQNAPGHGLETSSTTIRSTLVSYNLFAVSVSDFVSWRWGRNEVFV</sequence>
<evidence type="ECO:0000256" key="1">
    <source>
        <dbReference type="SAM" id="MobiDB-lite"/>
    </source>
</evidence>
<evidence type="ECO:0000313" key="2">
    <source>
        <dbReference type="EMBL" id="KAF2641872.1"/>
    </source>
</evidence>
<proteinExistence type="predicted"/>
<feature type="compositionally biased region" description="Polar residues" evidence="1">
    <location>
        <begin position="381"/>
        <end position="397"/>
    </location>
</feature>
<feature type="region of interest" description="Disordered" evidence="1">
    <location>
        <begin position="170"/>
        <end position="208"/>
    </location>
</feature>
<protein>
    <recommendedName>
        <fullName evidence="4">C2H2-type domain-containing protein</fullName>
    </recommendedName>
</protein>
<dbReference type="EMBL" id="MU006782">
    <property type="protein sequence ID" value="KAF2641872.1"/>
    <property type="molecule type" value="Genomic_DNA"/>
</dbReference>
<evidence type="ECO:0008006" key="4">
    <source>
        <dbReference type="Google" id="ProtNLM"/>
    </source>
</evidence>
<evidence type="ECO:0000313" key="3">
    <source>
        <dbReference type="Proteomes" id="UP000799753"/>
    </source>
</evidence>